<dbReference type="PROSITE" id="PS51258">
    <property type="entry name" value="MHD1"/>
    <property type="match status" value="1"/>
</dbReference>
<evidence type="ECO:0000259" key="13">
    <source>
        <dbReference type="PROSITE" id="PS50003"/>
    </source>
</evidence>
<evidence type="ECO:0000256" key="10">
    <source>
        <dbReference type="ARBA" id="ARBA00023329"/>
    </source>
</evidence>
<feature type="domain" description="MHD1" evidence="15">
    <location>
        <begin position="920"/>
        <end position="1105"/>
    </location>
</feature>
<dbReference type="InterPro" id="IPR000008">
    <property type="entry name" value="C2_dom"/>
</dbReference>
<dbReference type="Ensembl" id="ENSCSET00000001524.1">
    <property type="protein sequence ID" value="ENSCSEP00000001494.1"/>
    <property type="gene ID" value="ENSCSEG00000000914.1"/>
</dbReference>
<evidence type="ECO:0000259" key="14">
    <source>
        <dbReference type="PROSITE" id="PS50004"/>
    </source>
</evidence>
<dbReference type="GO" id="GO:0098793">
    <property type="term" value="C:presynapse"/>
    <property type="evidence" value="ECO:0007669"/>
    <property type="project" value="GOC"/>
</dbReference>
<keyword evidence="10" id="KW-0968">Cytoplasmic vesicle</keyword>
<dbReference type="CDD" id="cd01234">
    <property type="entry name" value="PH_CADPS"/>
    <property type="match status" value="1"/>
</dbReference>
<dbReference type="Gene3D" id="2.30.29.30">
    <property type="entry name" value="Pleckstrin-homology domain (PH domain)/Phosphotyrosine-binding domain (PTB)"/>
    <property type="match status" value="1"/>
</dbReference>
<reference evidence="16" key="3">
    <citation type="submission" date="2025-09" db="UniProtKB">
        <authorList>
            <consortium name="Ensembl"/>
        </authorList>
    </citation>
    <scope>IDENTIFICATION</scope>
</reference>
<dbReference type="Pfam" id="PF25341">
    <property type="entry name" value="C2_CAPS"/>
    <property type="match status" value="1"/>
</dbReference>
<accession>A0A3P8UI25</accession>
<comment type="subcellular location">
    <subcellularLocation>
        <location evidence="1">Cytoplasmic vesicle membrane</location>
    </subcellularLocation>
    <subcellularLocation>
        <location evidence="11">Synapse</location>
    </subcellularLocation>
</comment>
<evidence type="ECO:0000313" key="17">
    <source>
        <dbReference type="Proteomes" id="UP000265120"/>
    </source>
</evidence>
<keyword evidence="6" id="KW-0653">Protein transport</keyword>
<dbReference type="PANTHER" id="PTHR12166:SF6">
    <property type="entry name" value="CALCIUM-DEPENDENT SECRETION ACTIVATOR 1"/>
    <property type="match status" value="1"/>
</dbReference>
<keyword evidence="4" id="KW-0479">Metal-binding</keyword>
<keyword evidence="5" id="KW-0106">Calcium</keyword>
<dbReference type="GO" id="GO:1990504">
    <property type="term" value="P:dense core granule exocytosis"/>
    <property type="evidence" value="ECO:0007669"/>
    <property type="project" value="InterPro"/>
</dbReference>
<dbReference type="SMART" id="SM00233">
    <property type="entry name" value="PH"/>
    <property type="match status" value="1"/>
</dbReference>
<feature type="region of interest" description="Disordered" evidence="12">
    <location>
        <begin position="1327"/>
        <end position="1346"/>
    </location>
</feature>
<dbReference type="InterPro" id="IPR033227">
    <property type="entry name" value="CAPS"/>
</dbReference>
<feature type="compositionally biased region" description="Acidic residues" evidence="12">
    <location>
        <begin position="1"/>
        <end position="19"/>
    </location>
</feature>
<dbReference type="InterPro" id="IPR011993">
    <property type="entry name" value="PH-like_dom_sf"/>
</dbReference>
<dbReference type="SUPFAM" id="SSF50729">
    <property type="entry name" value="PH domain-like"/>
    <property type="match status" value="1"/>
</dbReference>
<keyword evidence="7" id="KW-0770">Synapse</keyword>
<evidence type="ECO:0000256" key="1">
    <source>
        <dbReference type="ARBA" id="ARBA00004156"/>
    </source>
</evidence>
<dbReference type="PROSITE" id="PS50004">
    <property type="entry name" value="C2"/>
    <property type="match status" value="1"/>
</dbReference>
<evidence type="ECO:0000256" key="3">
    <source>
        <dbReference type="ARBA" id="ARBA00022483"/>
    </source>
</evidence>
<keyword evidence="9" id="KW-0472">Membrane</keyword>
<dbReference type="GO" id="GO:0030659">
    <property type="term" value="C:cytoplasmic vesicle membrane"/>
    <property type="evidence" value="ECO:0007669"/>
    <property type="project" value="UniProtKB-SubCell"/>
</dbReference>
<name>A0A3P8UI25_CYNSE</name>
<keyword evidence="8" id="KW-0446">Lipid-binding</keyword>
<evidence type="ECO:0000313" key="16">
    <source>
        <dbReference type="Ensembl" id="ENSCSEP00000001494.1"/>
    </source>
</evidence>
<dbReference type="FunFam" id="2.30.29.30:FF:000007">
    <property type="entry name" value="Calcium-dependent secretion activator 2 isoform B"/>
    <property type="match status" value="1"/>
</dbReference>
<dbReference type="SMART" id="SM01145">
    <property type="entry name" value="DUF1041"/>
    <property type="match status" value="1"/>
</dbReference>
<reference evidence="16 17" key="1">
    <citation type="journal article" date="2014" name="Nat. Genet.">
        <title>Whole-genome sequence of a flatfish provides insights into ZW sex chromosome evolution and adaptation to a benthic lifestyle.</title>
        <authorList>
            <person name="Chen S."/>
            <person name="Zhang G."/>
            <person name="Shao C."/>
            <person name="Huang Q."/>
            <person name="Liu G."/>
            <person name="Zhang P."/>
            <person name="Song W."/>
            <person name="An N."/>
            <person name="Chalopin D."/>
            <person name="Volff J.N."/>
            <person name="Hong Y."/>
            <person name="Li Q."/>
            <person name="Sha Z."/>
            <person name="Zhou H."/>
            <person name="Xie M."/>
            <person name="Yu Q."/>
            <person name="Liu Y."/>
            <person name="Xiang H."/>
            <person name="Wang N."/>
            <person name="Wu K."/>
            <person name="Yang C."/>
            <person name="Zhou Q."/>
            <person name="Liao X."/>
            <person name="Yang L."/>
            <person name="Hu Q."/>
            <person name="Zhang J."/>
            <person name="Meng L."/>
            <person name="Jin L."/>
            <person name="Tian Y."/>
            <person name="Lian J."/>
            <person name="Yang J."/>
            <person name="Miao G."/>
            <person name="Liu S."/>
            <person name="Liang Z."/>
            <person name="Yan F."/>
            <person name="Li Y."/>
            <person name="Sun B."/>
            <person name="Zhang H."/>
            <person name="Zhang J."/>
            <person name="Zhu Y."/>
            <person name="Du M."/>
            <person name="Zhao Y."/>
            <person name="Schartl M."/>
            <person name="Tang Q."/>
            <person name="Wang J."/>
        </authorList>
    </citation>
    <scope>NUCLEOTIDE SEQUENCE</scope>
</reference>
<reference evidence="16" key="2">
    <citation type="submission" date="2025-08" db="UniProtKB">
        <authorList>
            <consortium name="Ensembl"/>
        </authorList>
    </citation>
    <scope>IDENTIFICATION</scope>
</reference>
<dbReference type="GO" id="GO:0015031">
    <property type="term" value="P:protein transport"/>
    <property type="evidence" value="ECO:0007669"/>
    <property type="project" value="UniProtKB-KW"/>
</dbReference>
<evidence type="ECO:0000256" key="6">
    <source>
        <dbReference type="ARBA" id="ARBA00022927"/>
    </source>
</evidence>
<dbReference type="GO" id="GO:0008289">
    <property type="term" value="F:lipid binding"/>
    <property type="evidence" value="ECO:0007669"/>
    <property type="project" value="UniProtKB-KW"/>
</dbReference>
<dbReference type="InterPro" id="IPR014770">
    <property type="entry name" value="Munc13_1"/>
</dbReference>
<feature type="domain" description="C2" evidence="14">
    <location>
        <begin position="345"/>
        <end position="463"/>
    </location>
</feature>
<protein>
    <submittedName>
        <fullName evidence="16">Calcium dependent secretion activator</fullName>
    </submittedName>
</protein>
<evidence type="ECO:0000256" key="8">
    <source>
        <dbReference type="ARBA" id="ARBA00023121"/>
    </source>
</evidence>
<keyword evidence="17" id="KW-1185">Reference proteome</keyword>
<dbReference type="Pfam" id="PF00169">
    <property type="entry name" value="PH"/>
    <property type="match status" value="1"/>
</dbReference>
<feature type="domain" description="PH" evidence="13">
    <location>
        <begin position="486"/>
        <end position="589"/>
    </location>
</feature>
<dbReference type="PROSITE" id="PS50003">
    <property type="entry name" value="PH_DOMAIN"/>
    <property type="match status" value="1"/>
</dbReference>
<keyword evidence="2" id="KW-0813">Transport</keyword>
<organism evidence="16 17">
    <name type="scientific">Cynoglossus semilaevis</name>
    <name type="common">Tongue sole</name>
    <dbReference type="NCBI Taxonomy" id="244447"/>
    <lineage>
        <taxon>Eukaryota</taxon>
        <taxon>Metazoa</taxon>
        <taxon>Chordata</taxon>
        <taxon>Craniata</taxon>
        <taxon>Vertebrata</taxon>
        <taxon>Euteleostomi</taxon>
        <taxon>Actinopterygii</taxon>
        <taxon>Neopterygii</taxon>
        <taxon>Teleostei</taxon>
        <taxon>Neoteleostei</taxon>
        <taxon>Acanthomorphata</taxon>
        <taxon>Carangaria</taxon>
        <taxon>Pleuronectiformes</taxon>
        <taxon>Pleuronectoidei</taxon>
        <taxon>Cynoglossidae</taxon>
        <taxon>Cynoglossinae</taxon>
        <taxon>Cynoglossus</taxon>
    </lineage>
</organism>
<evidence type="ECO:0000259" key="15">
    <source>
        <dbReference type="PROSITE" id="PS51258"/>
    </source>
</evidence>
<dbReference type="Pfam" id="PF06292">
    <property type="entry name" value="MUN"/>
    <property type="match status" value="1"/>
</dbReference>
<evidence type="ECO:0000256" key="12">
    <source>
        <dbReference type="SAM" id="MobiDB-lite"/>
    </source>
</evidence>
<feature type="region of interest" description="Disordered" evidence="12">
    <location>
        <begin position="1"/>
        <end position="77"/>
    </location>
</feature>
<keyword evidence="3" id="KW-0268">Exocytosis</keyword>
<dbReference type="InterPro" id="IPR057457">
    <property type="entry name" value="CAPS_C2"/>
</dbReference>
<dbReference type="InterPro" id="IPR001849">
    <property type="entry name" value="PH_domain"/>
</dbReference>
<evidence type="ECO:0000256" key="9">
    <source>
        <dbReference type="ARBA" id="ARBA00023136"/>
    </source>
</evidence>
<dbReference type="GO" id="GO:0016079">
    <property type="term" value="P:synaptic vesicle exocytosis"/>
    <property type="evidence" value="ECO:0007669"/>
    <property type="project" value="InterPro"/>
</dbReference>
<evidence type="ECO:0000256" key="4">
    <source>
        <dbReference type="ARBA" id="ARBA00022723"/>
    </source>
</evidence>
<dbReference type="PANTHER" id="PTHR12166">
    <property type="entry name" value="CALCIUM-DEPENDENT SECRETION ACTIVATOR"/>
    <property type="match status" value="1"/>
</dbReference>
<dbReference type="InterPro" id="IPR010439">
    <property type="entry name" value="MUN_dom"/>
</dbReference>
<evidence type="ECO:0000256" key="11">
    <source>
        <dbReference type="ARBA" id="ARBA00034103"/>
    </source>
</evidence>
<proteinExistence type="predicted"/>
<dbReference type="GO" id="GO:0045921">
    <property type="term" value="P:positive regulation of exocytosis"/>
    <property type="evidence" value="ECO:0007669"/>
    <property type="project" value="TreeGrafter"/>
</dbReference>
<evidence type="ECO:0000256" key="5">
    <source>
        <dbReference type="ARBA" id="ARBA00022837"/>
    </source>
</evidence>
<sequence length="1346" mass="153199">MLDPSSSEEESDGIVEEECKEARAPQAGTRISPSRTSESSGGLAPSSSSRSSARPTSPSPSAVSEEKEDLEKLQRDEEERKKKLQLYVFVMRCIAYPFNAKQPTDMARRQQKITKQQLQQTKDRFQGFLNGDTQIVADEAFINAVQSYNEVFLKSDRVAKMVQSGGFSANDFREVFKRHIEKRVRSLPEIDGLSKETVLSSWMAKFDTIYRGDEDPRKAQQRMTASAASELILSKEQLYEMFQNILCIKKFEHQLLYQACQLDNLDEQAAQIRRELDGRLQMADQIARAGKFPKFVSKEMEAMYIEELKSSVNQLMANLESMPVSKGGEFKLQKLKRGHNTSIIDMGQEDENTLSKSDVVLSFTLEVVIMEVQGLKSLAPNRIVYCTMEVEGGEKLQTDQAEASKPTWGTQGDFTTTHPLPAVKVKLFTESTGVLALEDKELGRVVLHPTPNSPKQSELHKMTVTKACPDQDLKIKLAIRMDKPQNMKHCGYLWAFGKNVWKRWKKRFFVLVQVSQYTFAMCSYREKKSEPQELLQLDGYTVDYSDPQPGLDGGRAFFNAVKEGDTVIFASDDEQDRILWVQAMYRATGQSHKPVPPTQVQKLNSKGGASAQMDAPISQFYADRAQKHGMDEFISANPCSFDHASLFEMVQRLTLDHRLNDTFCCLGWFSPGQVFVLDEYCARNGVRGCHRHLCYLRDLLERGESGAIIDPTLLHYSFAFCASHVHGNRPDGLSTVKVDEKERFEEIKERLRVLLENQIVNFRYCFPFGRPEGALKATLSLLERVLMKDIVTPVPPEEVKGVIRKCLEQAAQLNYQRITEYAKIEGKRREMYEHPVFCLASQVMDLTIQNVGRLVTPAKKLEETIRLAELVIEVLQQNQEHHAEAAVTSSGDQSQGKEAFAWWTDLMVEHAENFLAFYAVDMDAALEIQSPESWDSFPLFQLLNDFLRSDFHLCNGKFHKHLQDLYAPLVVRYVDLMESSIAQSIHKGFDRESWEPVKSLTSNLPNVNLPNVNLQIPKVPNLPVPVAGLSVNLPQMPSFSTPSWMAAIYDSDNGSGTSEDLFWKLDALQTFIRDLHWPEEEFAKHLESRIKLMSSNMIESCVKRTRMAFESKLTKSSKSTDFRISPTLCTMFNVMVDAKDQSAKLCAMELGQEKQFHSQIDDLIEESVKDMIQLLVAKFVAILDGVLAKISRYDEGTLFSSFLSFTVKAASKYVDVPKPGMDVADGYVTFVRHSQDMLRDKVNEEVYIERLFDQWYTATMNLLGTWLTERTEQQLHVYQLKILIRITKKKYRDFRLQGVLDSTLNSKMYDTVRNRLTLEEATASVREGGMQGISMKDSDEEDEEDD</sequence>
<dbReference type="GO" id="GO:0046872">
    <property type="term" value="F:metal ion binding"/>
    <property type="evidence" value="ECO:0007669"/>
    <property type="project" value="UniProtKB-KW"/>
</dbReference>
<dbReference type="GeneTree" id="ENSGT00590000083094"/>
<feature type="compositionally biased region" description="Low complexity" evidence="12">
    <location>
        <begin position="36"/>
        <end position="61"/>
    </location>
</feature>
<evidence type="ECO:0000256" key="2">
    <source>
        <dbReference type="ARBA" id="ARBA00022448"/>
    </source>
</evidence>
<dbReference type="GO" id="GO:0098978">
    <property type="term" value="C:glutamatergic synapse"/>
    <property type="evidence" value="ECO:0007669"/>
    <property type="project" value="TreeGrafter"/>
</dbReference>
<evidence type="ECO:0000256" key="7">
    <source>
        <dbReference type="ARBA" id="ARBA00023018"/>
    </source>
</evidence>
<dbReference type="Proteomes" id="UP000265120">
    <property type="component" value="Chromosome 11"/>
</dbReference>